<dbReference type="InterPro" id="IPR029058">
    <property type="entry name" value="AB_hydrolase_fold"/>
</dbReference>
<dbReference type="Proteomes" id="UP000079169">
    <property type="component" value="Unplaced"/>
</dbReference>
<sequence>VHGMQDNAASFDKLLPLLPARYYYVCIDLPGHGLSSHFPPGMLLDWLNYLLACHRVVNHFAWTKFIWLGHSLGGQLGTHYAAMFPQLMDRLILLDAMNQRKTKVEDTLTKVRDILTNQMNLEEKLNNRTQPVYTKEQVVSKLKQRLLLNEISTESAEILFTRAVSARDGGFVFNFDQRLKNKIYLVMTEDQQHSIIRNIQCQTLCILSQDSFNRVWIVNENYIGTYCLYSRHPKFHVEMVDSGHDMELEEPEKLSGLISDFLD</sequence>
<dbReference type="GO" id="GO:0016787">
    <property type="term" value="F:hydrolase activity"/>
    <property type="evidence" value="ECO:0007669"/>
    <property type="project" value="UniProtKB-KW"/>
</dbReference>
<comment type="similarity">
    <text evidence="1">Belongs to the AB hydrolase superfamily.</text>
</comment>
<dbReference type="GO" id="GO:0016020">
    <property type="term" value="C:membrane"/>
    <property type="evidence" value="ECO:0007669"/>
    <property type="project" value="TreeGrafter"/>
</dbReference>
<dbReference type="RefSeq" id="XP_008487166.2">
    <property type="nucleotide sequence ID" value="XM_008488944.3"/>
</dbReference>
<dbReference type="PRINTS" id="PR00111">
    <property type="entry name" value="ABHYDROLASE"/>
</dbReference>
<reference evidence="5" key="1">
    <citation type="submission" date="2025-08" db="UniProtKB">
        <authorList>
            <consortium name="RefSeq"/>
        </authorList>
    </citation>
    <scope>IDENTIFICATION</scope>
</reference>
<evidence type="ECO:0000313" key="4">
    <source>
        <dbReference type="Proteomes" id="UP000079169"/>
    </source>
</evidence>
<feature type="non-terminal residue" evidence="5">
    <location>
        <position position="1"/>
    </location>
</feature>
<organism evidence="4 5">
    <name type="scientific">Diaphorina citri</name>
    <name type="common">Asian citrus psyllid</name>
    <dbReference type="NCBI Taxonomy" id="121845"/>
    <lineage>
        <taxon>Eukaryota</taxon>
        <taxon>Metazoa</taxon>
        <taxon>Ecdysozoa</taxon>
        <taxon>Arthropoda</taxon>
        <taxon>Hexapoda</taxon>
        <taxon>Insecta</taxon>
        <taxon>Pterygota</taxon>
        <taxon>Neoptera</taxon>
        <taxon>Paraneoptera</taxon>
        <taxon>Hemiptera</taxon>
        <taxon>Sternorrhyncha</taxon>
        <taxon>Psylloidea</taxon>
        <taxon>Psyllidae</taxon>
        <taxon>Diaphorininae</taxon>
        <taxon>Diaphorina</taxon>
    </lineage>
</organism>
<protein>
    <submittedName>
        <fullName evidence="5">Serine hydrolase-like protein</fullName>
    </submittedName>
</protein>
<dbReference type="SUPFAM" id="SSF53474">
    <property type="entry name" value="alpha/beta-Hydrolases"/>
    <property type="match status" value="1"/>
</dbReference>
<dbReference type="InterPro" id="IPR050266">
    <property type="entry name" value="AB_hydrolase_sf"/>
</dbReference>
<evidence type="ECO:0000313" key="5">
    <source>
        <dbReference type="RefSeq" id="XP_008487166.2"/>
    </source>
</evidence>
<dbReference type="PaxDb" id="121845-A0A1S3DU89"/>
<proteinExistence type="inferred from homology"/>
<keyword evidence="2" id="KW-0378">Hydrolase</keyword>
<dbReference type="InterPro" id="IPR000073">
    <property type="entry name" value="AB_hydrolase_1"/>
</dbReference>
<dbReference type="GeneID" id="103523935"/>
<dbReference type="KEGG" id="dci:103523935"/>
<accession>A0A1S3DU89</accession>
<dbReference type="STRING" id="121845.A0A1S3DU89"/>
<name>A0A1S3DU89_DIACI</name>
<dbReference type="PANTHER" id="PTHR43798:SF14">
    <property type="entry name" value="SERINE HYDROLASE-LIKE PROTEIN DDB_G0286239"/>
    <property type="match status" value="1"/>
</dbReference>
<gene>
    <name evidence="5" type="primary">LOC103523935</name>
</gene>
<dbReference type="Gene3D" id="3.40.50.1820">
    <property type="entry name" value="alpha/beta hydrolase"/>
    <property type="match status" value="1"/>
</dbReference>
<dbReference type="PANTHER" id="PTHR43798">
    <property type="entry name" value="MONOACYLGLYCEROL LIPASE"/>
    <property type="match status" value="1"/>
</dbReference>
<dbReference type="AlphaFoldDB" id="A0A1S3DU89"/>
<evidence type="ECO:0000256" key="2">
    <source>
        <dbReference type="ARBA" id="ARBA00022801"/>
    </source>
</evidence>
<keyword evidence="4" id="KW-1185">Reference proteome</keyword>
<evidence type="ECO:0000259" key="3">
    <source>
        <dbReference type="Pfam" id="PF00561"/>
    </source>
</evidence>
<dbReference type="Pfam" id="PF00561">
    <property type="entry name" value="Abhydrolase_1"/>
    <property type="match status" value="1"/>
</dbReference>
<evidence type="ECO:0000256" key="1">
    <source>
        <dbReference type="ARBA" id="ARBA00008645"/>
    </source>
</evidence>
<feature type="domain" description="AB hydrolase-1" evidence="3">
    <location>
        <begin position="1"/>
        <end position="164"/>
    </location>
</feature>